<evidence type="ECO:0000259" key="2">
    <source>
        <dbReference type="Pfam" id="PF14484"/>
    </source>
</evidence>
<dbReference type="Pfam" id="PF14484">
    <property type="entry name" value="FISNA"/>
    <property type="match status" value="1"/>
</dbReference>
<dbReference type="EMBL" id="JADWDJ010000007">
    <property type="protein sequence ID" value="KAG5277775.1"/>
    <property type="molecule type" value="Genomic_DNA"/>
</dbReference>
<proteinExistence type="predicted"/>
<protein>
    <recommendedName>
        <fullName evidence="2">FISNA domain-containing protein</fullName>
    </recommendedName>
</protein>
<comment type="caution">
    <text evidence="3">The sequence shown here is derived from an EMBL/GenBank/DDBJ whole genome shotgun (WGS) entry which is preliminary data.</text>
</comment>
<name>A0AAV6GVM1_9TELE</name>
<evidence type="ECO:0000256" key="1">
    <source>
        <dbReference type="SAM" id="MobiDB-lite"/>
    </source>
</evidence>
<dbReference type="Proteomes" id="UP000823561">
    <property type="component" value="Chromosome 7"/>
</dbReference>
<feature type="compositionally biased region" description="Low complexity" evidence="1">
    <location>
        <begin position="52"/>
        <end position="70"/>
    </location>
</feature>
<feature type="domain" description="FISNA" evidence="2">
    <location>
        <begin position="98"/>
        <end position="135"/>
    </location>
</feature>
<gene>
    <name evidence="3" type="ORF">AALO_G00091250</name>
</gene>
<evidence type="ECO:0000313" key="4">
    <source>
        <dbReference type="Proteomes" id="UP000823561"/>
    </source>
</evidence>
<accession>A0AAV6GVM1</accession>
<dbReference type="AlphaFoldDB" id="A0AAV6GVM1"/>
<sequence length="135" mass="14910">MSSSEEEDHGCEPVGPMQQKRSHSPVPSCVSMKSDWSLEHPLNFAGGGVPAGQSSIQQKGSSSPVPSSVSMKTDRSMGEPLHFEEGVIPADQRYQQIHKSHLQKKFQSLIEGITQQEEIRLLQEIYTELYITEGG</sequence>
<feature type="region of interest" description="Disordered" evidence="1">
    <location>
        <begin position="1"/>
        <end position="77"/>
    </location>
</feature>
<organism evidence="3 4">
    <name type="scientific">Alosa alosa</name>
    <name type="common">allis shad</name>
    <dbReference type="NCBI Taxonomy" id="278164"/>
    <lineage>
        <taxon>Eukaryota</taxon>
        <taxon>Metazoa</taxon>
        <taxon>Chordata</taxon>
        <taxon>Craniata</taxon>
        <taxon>Vertebrata</taxon>
        <taxon>Euteleostomi</taxon>
        <taxon>Actinopterygii</taxon>
        <taxon>Neopterygii</taxon>
        <taxon>Teleostei</taxon>
        <taxon>Clupei</taxon>
        <taxon>Clupeiformes</taxon>
        <taxon>Clupeoidei</taxon>
        <taxon>Clupeidae</taxon>
        <taxon>Alosa</taxon>
    </lineage>
</organism>
<dbReference type="InterPro" id="IPR029495">
    <property type="entry name" value="NACHT-assoc"/>
</dbReference>
<keyword evidence="4" id="KW-1185">Reference proteome</keyword>
<evidence type="ECO:0000313" key="3">
    <source>
        <dbReference type="EMBL" id="KAG5277775.1"/>
    </source>
</evidence>
<reference evidence="3" key="1">
    <citation type="submission" date="2020-10" db="EMBL/GenBank/DDBJ databases">
        <title>Chromosome-scale genome assembly of the Allis shad, Alosa alosa.</title>
        <authorList>
            <person name="Margot Z."/>
            <person name="Christophe K."/>
            <person name="Cabau C."/>
            <person name="Louis A."/>
            <person name="Berthelot C."/>
            <person name="Parey E."/>
            <person name="Roest Crollius H."/>
            <person name="Montfort J."/>
            <person name="Robinson-Rechavi M."/>
            <person name="Bucao C."/>
            <person name="Bouchez O."/>
            <person name="Gislard M."/>
            <person name="Lluch J."/>
            <person name="Milhes M."/>
            <person name="Lampietro C."/>
            <person name="Lopez Roques C."/>
            <person name="Donnadieu C."/>
            <person name="Braasch I."/>
            <person name="Desvignes T."/>
            <person name="Postlethwait J."/>
            <person name="Bobe J."/>
            <person name="Guiguen Y."/>
        </authorList>
    </citation>
    <scope>NUCLEOTIDE SEQUENCE</scope>
    <source>
        <strain evidence="3">M-15738</strain>
        <tissue evidence="3">Blood</tissue>
    </source>
</reference>